<accession>A0A6A5Q857</accession>
<proteinExistence type="predicted"/>
<protein>
    <submittedName>
        <fullName evidence="1">Uncharacterized protein</fullName>
    </submittedName>
</protein>
<organism evidence="1 2">
    <name type="scientific">Ampelomyces quisqualis</name>
    <name type="common">Powdery mildew agent</name>
    <dbReference type="NCBI Taxonomy" id="50730"/>
    <lineage>
        <taxon>Eukaryota</taxon>
        <taxon>Fungi</taxon>
        <taxon>Dikarya</taxon>
        <taxon>Ascomycota</taxon>
        <taxon>Pezizomycotina</taxon>
        <taxon>Dothideomycetes</taxon>
        <taxon>Pleosporomycetidae</taxon>
        <taxon>Pleosporales</taxon>
        <taxon>Pleosporineae</taxon>
        <taxon>Phaeosphaeriaceae</taxon>
        <taxon>Ampelomyces</taxon>
    </lineage>
</organism>
<dbReference type="EMBL" id="ML979147">
    <property type="protein sequence ID" value="KAF1911008.1"/>
    <property type="molecule type" value="Genomic_DNA"/>
</dbReference>
<keyword evidence="2" id="KW-1185">Reference proteome</keyword>
<reference evidence="1" key="1">
    <citation type="journal article" date="2020" name="Stud. Mycol.">
        <title>101 Dothideomycetes genomes: a test case for predicting lifestyles and emergence of pathogens.</title>
        <authorList>
            <person name="Haridas S."/>
            <person name="Albert R."/>
            <person name="Binder M."/>
            <person name="Bloem J."/>
            <person name="Labutti K."/>
            <person name="Salamov A."/>
            <person name="Andreopoulos B."/>
            <person name="Baker S."/>
            <person name="Barry K."/>
            <person name="Bills G."/>
            <person name="Bluhm B."/>
            <person name="Cannon C."/>
            <person name="Castanera R."/>
            <person name="Culley D."/>
            <person name="Daum C."/>
            <person name="Ezra D."/>
            <person name="Gonzalez J."/>
            <person name="Henrissat B."/>
            <person name="Kuo A."/>
            <person name="Liang C."/>
            <person name="Lipzen A."/>
            <person name="Lutzoni F."/>
            <person name="Magnuson J."/>
            <person name="Mondo S."/>
            <person name="Nolan M."/>
            <person name="Ohm R."/>
            <person name="Pangilinan J."/>
            <person name="Park H.-J."/>
            <person name="Ramirez L."/>
            <person name="Alfaro M."/>
            <person name="Sun H."/>
            <person name="Tritt A."/>
            <person name="Yoshinaga Y."/>
            <person name="Zwiers L.-H."/>
            <person name="Turgeon B."/>
            <person name="Goodwin S."/>
            <person name="Spatafora J."/>
            <person name="Crous P."/>
            <person name="Grigoriev I."/>
        </authorList>
    </citation>
    <scope>NUCLEOTIDE SEQUENCE</scope>
    <source>
        <strain evidence="1">HMLAC05119</strain>
    </source>
</reference>
<evidence type="ECO:0000313" key="2">
    <source>
        <dbReference type="Proteomes" id="UP000800096"/>
    </source>
</evidence>
<sequence length="164" mass="17808">MPRCGWIGGVARTDAKGRRSVATAAAVAISFPQHPAVPAKTPNIKCLVRLHNSSLSRIHFQPPNLVHTLHLCLILSLVLPHNGSSTPSEPHHEPSLESLQASTLLSTHIDCSSHILSITHCLSAVEHSTLTTSCHHHQTALSYVILFDVQWLPALCLLAEPLLR</sequence>
<name>A0A6A5Q857_AMPQU</name>
<dbReference type="AlphaFoldDB" id="A0A6A5Q857"/>
<gene>
    <name evidence="1" type="ORF">BDU57DRAFT_114407</name>
</gene>
<evidence type="ECO:0000313" key="1">
    <source>
        <dbReference type="EMBL" id="KAF1911008.1"/>
    </source>
</evidence>
<dbReference type="Proteomes" id="UP000800096">
    <property type="component" value="Unassembled WGS sequence"/>
</dbReference>